<dbReference type="Pfam" id="PF01529">
    <property type="entry name" value="DHHC"/>
    <property type="match status" value="1"/>
</dbReference>
<keyword evidence="12" id="KW-1185">Reference proteome</keyword>
<gene>
    <name evidence="11" type="ORF">V6N11_010311</name>
</gene>
<keyword evidence="4 8" id="KW-0812">Transmembrane</keyword>
<keyword evidence="5 8" id="KW-1133">Transmembrane helix</keyword>
<evidence type="ECO:0000259" key="10">
    <source>
        <dbReference type="Pfam" id="PF01529"/>
    </source>
</evidence>
<comment type="catalytic activity">
    <reaction evidence="8">
        <text>L-cysteinyl-[protein] + hexadecanoyl-CoA = S-hexadecanoyl-L-cysteinyl-[protein] + CoA</text>
        <dbReference type="Rhea" id="RHEA:36683"/>
        <dbReference type="Rhea" id="RHEA-COMP:10131"/>
        <dbReference type="Rhea" id="RHEA-COMP:11032"/>
        <dbReference type="ChEBI" id="CHEBI:29950"/>
        <dbReference type="ChEBI" id="CHEBI:57287"/>
        <dbReference type="ChEBI" id="CHEBI:57379"/>
        <dbReference type="ChEBI" id="CHEBI:74151"/>
        <dbReference type="EC" id="2.3.1.225"/>
    </reaction>
</comment>
<dbReference type="PROSITE" id="PS50216">
    <property type="entry name" value="DHHC"/>
    <property type="match status" value="1"/>
</dbReference>
<evidence type="ECO:0000256" key="2">
    <source>
        <dbReference type="ARBA" id="ARBA00008574"/>
    </source>
</evidence>
<dbReference type="PANTHER" id="PTHR12246">
    <property type="entry name" value="PALMITOYLTRANSFERASE ZDHHC16"/>
    <property type="match status" value="1"/>
</dbReference>
<proteinExistence type="inferred from homology"/>
<feature type="transmembrane region" description="Helical" evidence="8">
    <location>
        <begin position="93"/>
        <end position="115"/>
    </location>
</feature>
<evidence type="ECO:0000313" key="12">
    <source>
        <dbReference type="Proteomes" id="UP001396334"/>
    </source>
</evidence>
<comment type="subcellular location">
    <subcellularLocation>
        <location evidence="1">Endomembrane system</location>
        <topology evidence="1">Multi-pass membrane protein</topology>
    </subcellularLocation>
</comment>
<evidence type="ECO:0000256" key="1">
    <source>
        <dbReference type="ARBA" id="ARBA00004127"/>
    </source>
</evidence>
<feature type="domain" description="Palmitoyltransferase DHHC" evidence="10">
    <location>
        <begin position="139"/>
        <end position="176"/>
    </location>
</feature>
<comment type="similarity">
    <text evidence="2 8">Belongs to the DHHC palmitoyltransferase family.</text>
</comment>
<name>A0ABR2PE83_9ROSI</name>
<keyword evidence="7 8" id="KW-0012">Acyltransferase</keyword>
<dbReference type="EMBL" id="JBBPBN010000063">
    <property type="protein sequence ID" value="KAK8986766.1"/>
    <property type="molecule type" value="Genomic_DNA"/>
</dbReference>
<organism evidence="11 12">
    <name type="scientific">Hibiscus sabdariffa</name>
    <name type="common">roselle</name>
    <dbReference type="NCBI Taxonomy" id="183260"/>
    <lineage>
        <taxon>Eukaryota</taxon>
        <taxon>Viridiplantae</taxon>
        <taxon>Streptophyta</taxon>
        <taxon>Embryophyta</taxon>
        <taxon>Tracheophyta</taxon>
        <taxon>Spermatophyta</taxon>
        <taxon>Magnoliopsida</taxon>
        <taxon>eudicotyledons</taxon>
        <taxon>Gunneridae</taxon>
        <taxon>Pentapetalae</taxon>
        <taxon>rosids</taxon>
        <taxon>malvids</taxon>
        <taxon>Malvales</taxon>
        <taxon>Malvaceae</taxon>
        <taxon>Malvoideae</taxon>
        <taxon>Hibiscus</taxon>
    </lineage>
</organism>
<protein>
    <recommendedName>
        <fullName evidence="8">S-acyltransferase</fullName>
        <ecNumber evidence="8">2.3.1.225</ecNumber>
    </recommendedName>
    <alternativeName>
        <fullName evidence="8">Palmitoyltransferase</fullName>
    </alternativeName>
</protein>
<accession>A0ABR2PE83</accession>
<evidence type="ECO:0000256" key="4">
    <source>
        <dbReference type="ARBA" id="ARBA00022692"/>
    </source>
</evidence>
<sequence length="352" mass="38945">MAESGKRGRIKKQRAGDADPGSTFRRTEPFSGAVGVEPLQITKQTNLKPIALVGGACVIAASSRFFPLLSSSAGAGIWAALPVIFSVCYTSGIVHSVITTILAVTTVSTFGLAAFRCAGAPPMVVWGSYTVVGKGDLKNYTFCRYCSKPKSPRAHHCRSCGMCILDMDHHCPFVNRELCWRSESSAFHRFPNFSYFEFNLRFGDLCVCEFPYLAAIGIQNPPPLGIIHHSSVDPRDKGSNSGFDKIRHGAFSQGTRSRLPVFCERFGGDQFDRSSMAETVLHLRRPNLSQPFEFSGRRSSGHRERLPEPCTVLRLSMFDFEILAHPAKFAKEAQEVNKFVVLAFLSYTHIYN</sequence>
<dbReference type="InterPro" id="IPR001594">
    <property type="entry name" value="Palmitoyltrfase_DHHC"/>
</dbReference>
<keyword evidence="6 8" id="KW-0472">Membrane</keyword>
<dbReference type="InterPro" id="IPR039859">
    <property type="entry name" value="PFA4/ZDH16/20/ERF2-like"/>
</dbReference>
<evidence type="ECO:0000256" key="8">
    <source>
        <dbReference type="RuleBase" id="RU079119"/>
    </source>
</evidence>
<comment type="caution">
    <text evidence="11">The sequence shown here is derived from an EMBL/GenBank/DDBJ whole genome shotgun (WGS) entry which is preliminary data.</text>
</comment>
<feature type="region of interest" description="Disordered" evidence="9">
    <location>
        <begin position="1"/>
        <end position="26"/>
    </location>
</feature>
<dbReference type="Proteomes" id="UP001396334">
    <property type="component" value="Unassembled WGS sequence"/>
</dbReference>
<reference evidence="11 12" key="1">
    <citation type="journal article" date="2024" name="G3 (Bethesda)">
        <title>Genome assembly of Hibiscus sabdariffa L. provides insights into metabolisms of medicinal natural products.</title>
        <authorList>
            <person name="Kim T."/>
        </authorList>
    </citation>
    <scope>NUCLEOTIDE SEQUENCE [LARGE SCALE GENOMIC DNA]</scope>
    <source>
        <strain evidence="11">TK-2024</strain>
        <tissue evidence="11">Old leaves</tissue>
    </source>
</reference>
<evidence type="ECO:0000256" key="7">
    <source>
        <dbReference type="ARBA" id="ARBA00023315"/>
    </source>
</evidence>
<dbReference type="EC" id="2.3.1.225" evidence="8"/>
<feature type="transmembrane region" description="Helical" evidence="8">
    <location>
        <begin position="65"/>
        <end position="87"/>
    </location>
</feature>
<evidence type="ECO:0000313" key="11">
    <source>
        <dbReference type="EMBL" id="KAK8986766.1"/>
    </source>
</evidence>
<evidence type="ECO:0000256" key="3">
    <source>
        <dbReference type="ARBA" id="ARBA00022679"/>
    </source>
</evidence>
<evidence type="ECO:0000256" key="6">
    <source>
        <dbReference type="ARBA" id="ARBA00023136"/>
    </source>
</evidence>
<evidence type="ECO:0000256" key="9">
    <source>
        <dbReference type="SAM" id="MobiDB-lite"/>
    </source>
</evidence>
<comment type="domain">
    <text evidence="8">The DHHC domain is required for palmitoyltransferase activity.</text>
</comment>
<keyword evidence="3 8" id="KW-0808">Transferase</keyword>
<evidence type="ECO:0000256" key="5">
    <source>
        <dbReference type="ARBA" id="ARBA00022989"/>
    </source>
</evidence>